<organism evidence="13 14">
    <name type="scientific">Kineococcus rhizosphaerae</name>
    <dbReference type="NCBI Taxonomy" id="559628"/>
    <lineage>
        <taxon>Bacteria</taxon>
        <taxon>Bacillati</taxon>
        <taxon>Actinomycetota</taxon>
        <taxon>Actinomycetes</taxon>
        <taxon>Kineosporiales</taxon>
        <taxon>Kineosporiaceae</taxon>
        <taxon>Kineococcus</taxon>
    </lineage>
</organism>
<dbReference type="EC" id="3.2.1.23" evidence="3 6"/>
<dbReference type="Pfam" id="PF08532">
    <property type="entry name" value="Glyco_hydro_42M"/>
    <property type="match status" value="1"/>
</dbReference>
<feature type="binding site" evidence="8">
    <location>
        <position position="111"/>
    </location>
    <ligand>
        <name>substrate</name>
    </ligand>
</feature>
<evidence type="ECO:0000259" key="12">
    <source>
        <dbReference type="Pfam" id="PF08533"/>
    </source>
</evidence>
<dbReference type="InterPro" id="IPR029062">
    <property type="entry name" value="Class_I_gatase-like"/>
</dbReference>
<dbReference type="InterPro" id="IPR017853">
    <property type="entry name" value="GH"/>
</dbReference>
<dbReference type="InterPro" id="IPR013780">
    <property type="entry name" value="Glyco_hydro_b"/>
</dbReference>
<comment type="similarity">
    <text evidence="2 6">Belongs to the glycosyl hydrolase 42 family.</text>
</comment>
<comment type="catalytic activity">
    <reaction evidence="1 6">
        <text>Hydrolysis of terminal non-reducing beta-D-galactose residues in beta-D-galactosides.</text>
        <dbReference type="EC" id="3.2.1.23"/>
    </reaction>
</comment>
<feature type="binding site" evidence="9">
    <location>
        <position position="155"/>
    </location>
    <ligand>
        <name>Zn(2+)</name>
        <dbReference type="ChEBI" id="CHEBI:29105"/>
    </ligand>
</feature>
<feature type="binding site" evidence="9">
    <location>
        <position position="157"/>
    </location>
    <ligand>
        <name>Zn(2+)</name>
        <dbReference type="ChEBI" id="CHEBI:29105"/>
    </ligand>
</feature>
<dbReference type="GO" id="GO:0009341">
    <property type="term" value="C:beta-galactosidase complex"/>
    <property type="evidence" value="ECO:0007669"/>
    <property type="project" value="InterPro"/>
</dbReference>
<evidence type="ECO:0000256" key="6">
    <source>
        <dbReference type="PIRNR" id="PIRNR001084"/>
    </source>
</evidence>
<dbReference type="Pfam" id="PF02449">
    <property type="entry name" value="Glyco_hydro_42"/>
    <property type="match status" value="1"/>
</dbReference>
<dbReference type="CDD" id="cd03143">
    <property type="entry name" value="A4_beta-galactosidase_middle_domain"/>
    <property type="match status" value="1"/>
</dbReference>
<feature type="binding site" evidence="8">
    <location>
        <position position="149"/>
    </location>
    <ligand>
        <name>substrate</name>
    </ligand>
</feature>
<evidence type="ECO:0000256" key="1">
    <source>
        <dbReference type="ARBA" id="ARBA00001412"/>
    </source>
</evidence>
<dbReference type="InterPro" id="IPR013738">
    <property type="entry name" value="Beta_galactosidase_Trimer"/>
</dbReference>
<comment type="caution">
    <text evidence="13">The sequence shown here is derived from an EMBL/GenBank/DDBJ whole genome shotgun (WGS) entry which is preliminary data.</text>
</comment>
<evidence type="ECO:0000256" key="9">
    <source>
        <dbReference type="PIRSR" id="PIRSR001084-3"/>
    </source>
</evidence>
<dbReference type="Gene3D" id="3.40.50.880">
    <property type="match status" value="1"/>
</dbReference>
<dbReference type="Proteomes" id="UP000238083">
    <property type="component" value="Unassembled WGS sequence"/>
</dbReference>
<dbReference type="PANTHER" id="PTHR36447:SF1">
    <property type="entry name" value="BETA-GALACTOSIDASE GANA"/>
    <property type="match status" value="1"/>
</dbReference>
<dbReference type="OrthoDB" id="9800974at2"/>
<dbReference type="EMBL" id="PVZF01000029">
    <property type="protein sequence ID" value="PRY07330.1"/>
    <property type="molecule type" value="Genomic_DNA"/>
</dbReference>
<evidence type="ECO:0000313" key="13">
    <source>
        <dbReference type="EMBL" id="PRY07330.1"/>
    </source>
</evidence>
<dbReference type="InterPro" id="IPR003476">
    <property type="entry name" value="Glyco_hydro_42"/>
</dbReference>
<keyword evidence="9" id="KW-0862">Zinc</keyword>
<feature type="active site" description="Proton donor" evidence="7">
    <location>
        <position position="150"/>
    </location>
</feature>
<protein>
    <recommendedName>
        <fullName evidence="3 6">Beta-galactosidase</fullName>
        <shortName evidence="6">Beta-gal</shortName>
        <ecNumber evidence="3 6">3.2.1.23</ecNumber>
    </recommendedName>
</protein>
<reference evidence="13 14" key="1">
    <citation type="submission" date="2018-03" db="EMBL/GenBank/DDBJ databases">
        <title>Genomic Encyclopedia of Archaeal and Bacterial Type Strains, Phase II (KMG-II): from individual species to whole genera.</title>
        <authorList>
            <person name="Goeker M."/>
        </authorList>
    </citation>
    <scope>NUCLEOTIDE SEQUENCE [LARGE SCALE GENOMIC DNA]</scope>
    <source>
        <strain evidence="13 14">DSM 19711</strain>
    </source>
</reference>
<keyword evidence="5 6" id="KW-0326">Glycosidase</keyword>
<keyword evidence="9" id="KW-0479">Metal-binding</keyword>
<dbReference type="InterPro" id="IPR013739">
    <property type="entry name" value="Beta_galactosidase_C"/>
</dbReference>
<keyword evidence="14" id="KW-1185">Reference proteome</keyword>
<feature type="domain" description="Beta-galactosidase C-terminal" evidence="12">
    <location>
        <begin position="614"/>
        <end position="672"/>
    </location>
</feature>
<dbReference type="SUPFAM" id="SSF51445">
    <property type="entry name" value="(Trans)glycosidases"/>
    <property type="match status" value="1"/>
</dbReference>
<dbReference type="GO" id="GO:0004565">
    <property type="term" value="F:beta-galactosidase activity"/>
    <property type="evidence" value="ECO:0007669"/>
    <property type="project" value="UniProtKB-EC"/>
</dbReference>
<evidence type="ECO:0000256" key="3">
    <source>
        <dbReference type="ARBA" id="ARBA00012756"/>
    </source>
</evidence>
<dbReference type="Gene3D" id="3.20.20.80">
    <property type="entry name" value="Glycosidases"/>
    <property type="match status" value="1"/>
</dbReference>
<feature type="binding site" evidence="9">
    <location>
        <position position="115"/>
    </location>
    <ligand>
        <name>Zn(2+)</name>
        <dbReference type="ChEBI" id="CHEBI:29105"/>
    </ligand>
</feature>
<evidence type="ECO:0000256" key="8">
    <source>
        <dbReference type="PIRSR" id="PIRSR001084-2"/>
    </source>
</evidence>
<dbReference type="RefSeq" id="WP_106215654.1">
    <property type="nucleotide sequence ID" value="NZ_PVZF01000029.1"/>
</dbReference>
<dbReference type="Gene3D" id="2.60.40.1180">
    <property type="entry name" value="Golgi alpha-mannosidase II"/>
    <property type="match status" value="1"/>
</dbReference>
<dbReference type="Pfam" id="PF08533">
    <property type="entry name" value="Glyco_hydro_42C"/>
    <property type="match status" value="1"/>
</dbReference>
<dbReference type="InterPro" id="IPR013529">
    <property type="entry name" value="Glyco_hydro_42_N"/>
</dbReference>
<feature type="binding site" evidence="9">
    <location>
        <position position="160"/>
    </location>
    <ligand>
        <name>Zn(2+)</name>
        <dbReference type="ChEBI" id="CHEBI:29105"/>
    </ligand>
</feature>
<sequence>MPKPSAAKILYGGDYNPEQWPEDVRKEDLALFDKAGIDTLTIGVFSWGLFQRNETEYDFGELDSIVESLQSAGKRICLATGTGGHPAWLARKYPDVTRVDFEGRKHVYGQRHNACPNSPSFRRFATAYVEQLATRYRDVDEIVAWHIGNEYGGACYCENCARAFRVWLQRRYGTLQRLNEAWNTTFWSHTMYDWDDVVPPNALSEHWRGPDHTAFNGITLDYHRFTTDSMIDSFLAEKEVVRRHTPSIPVTTNFMGQYRPLDYHRWAPHLDFASWDNYPRDAKSPDMMGLSHDLMRGLKRGDPFWLMEQTPSTTASRDVNPVKRPGILALWSWQAVAHGADAVLYFQMRQSKGACEKYHGAVIDHSGRDDTRVFRETADLGSKLEHLAGEIVGSQARNRTALLFDWDSWWALEISDGPNRLLKYQDVMRRYYAALQNAGIGVDVVDVSTDLSGYDVVVAPVLHLLKGDLAGRIERFVDGGGHFVTTFLSGRVDVDDNAFLSDVPGPLVNVLGLRVTETDALGPEEPNSITVTDAAAGPFEASLIFDVVETGTAEVLATYANDFYAGTPAVTRNRLGQGTAWYCATHLDSTGVTWLLGQVLAEAGLSSPYGGVPGIEVTERHRDDATYLFLLNHGITETVITLDRTGRSLLTDTDIAAGDIVAIPAAGVVVLKSAPTAS</sequence>
<dbReference type="GO" id="GO:0046872">
    <property type="term" value="F:metal ion binding"/>
    <property type="evidence" value="ECO:0007669"/>
    <property type="project" value="UniProtKB-KW"/>
</dbReference>
<evidence type="ECO:0000313" key="14">
    <source>
        <dbReference type="Proteomes" id="UP000238083"/>
    </source>
</evidence>
<dbReference type="GO" id="GO:0006012">
    <property type="term" value="P:galactose metabolic process"/>
    <property type="evidence" value="ECO:0007669"/>
    <property type="project" value="InterPro"/>
</dbReference>
<gene>
    <name evidence="13" type="ORF">CLV37_1296</name>
</gene>
<evidence type="ECO:0000259" key="10">
    <source>
        <dbReference type="Pfam" id="PF02449"/>
    </source>
</evidence>
<dbReference type="SUPFAM" id="SSF52317">
    <property type="entry name" value="Class I glutamine amidotransferase-like"/>
    <property type="match status" value="1"/>
</dbReference>
<accession>A0A2T0QRC3</accession>
<dbReference type="AlphaFoldDB" id="A0A2T0QRC3"/>
<proteinExistence type="inferred from homology"/>
<dbReference type="PIRSF" id="PIRSF001084">
    <property type="entry name" value="B-galactosidase"/>
    <property type="match status" value="1"/>
</dbReference>
<feature type="active site" description="Nucleophile" evidence="7">
    <location>
        <position position="308"/>
    </location>
</feature>
<evidence type="ECO:0000256" key="4">
    <source>
        <dbReference type="ARBA" id="ARBA00022801"/>
    </source>
</evidence>
<evidence type="ECO:0000256" key="2">
    <source>
        <dbReference type="ARBA" id="ARBA00005940"/>
    </source>
</evidence>
<dbReference type="PANTHER" id="PTHR36447">
    <property type="entry name" value="BETA-GALACTOSIDASE GANA"/>
    <property type="match status" value="1"/>
</dbReference>
<evidence type="ECO:0000256" key="5">
    <source>
        <dbReference type="ARBA" id="ARBA00023295"/>
    </source>
</evidence>
<name>A0A2T0QRC3_9ACTN</name>
<keyword evidence="4 6" id="KW-0378">Hydrolase</keyword>
<evidence type="ECO:0000256" key="7">
    <source>
        <dbReference type="PIRSR" id="PIRSR001084-1"/>
    </source>
</evidence>
<evidence type="ECO:0000259" key="11">
    <source>
        <dbReference type="Pfam" id="PF08532"/>
    </source>
</evidence>
<feature type="domain" description="Beta-galactosidase trimerisation" evidence="11">
    <location>
        <begin position="399"/>
        <end position="606"/>
    </location>
</feature>
<feature type="domain" description="Glycoside hydrolase family 42 N-terminal" evidence="10">
    <location>
        <begin position="14"/>
        <end position="386"/>
    </location>
</feature>